<keyword evidence="8" id="KW-1185">Reference proteome</keyword>
<evidence type="ECO:0000256" key="4">
    <source>
        <dbReference type="ARBA" id="ARBA00023136"/>
    </source>
</evidence>
<sequence length="515" mass="58098">MATEDNRLVEQINTVEIIKDENKIKSKTKETVIDLLPQLIASCLMYFLVIQAGISMSFSSVLITQIADNGEIELNTNSASIIASIWSLSLPLGALSSGFLMDGFGRRKTGLFICFPFTISWLIMSFAENVTMIYVARIISGITAGLTTCSVVYVAEISSKTTRSGLLCMNSVWVSFGIFLTYFLNYFNLHWRTIGYVYALMSSLCFLAIFVVPESPQWLLVFNKKENDERKRDQVKSTFSWLYRKQQISEVHYNDLIRSNEIRVVEAVDENDTNWLRNIKRPQVYKPFTILFFLFLLQQLSGGYVLIFYTLNIFRNLGAKFLNSIDERMALVLVGSIRLVMAIIAAALAQKCNRKILLYISTMGMGIFAFIASSQMLNVEDSAHSLFLRHDNNVTSDSLSSSSASNYILLLCVLSYMLFASVGILIIPWTLISELYSIKYKATFGGTSVAVAYILMSIVLKIFPFALETFSISIIFAIFGGVSLTTAIFIYFYLPETHRKTFAEIEQSFMGVKDN</sequence>
<dbReference type="InterPro" id="IPR005828">
    <property type="entry name" value="MFS_sugar_transport-like"/>
</dbReference>
<evidence type="ECO:0000256" key="2">
    <source>
        <dbReference type="ARBA" id="ARBA00022692"/>
    </source>
</evidence>
<feature type="transmembrane region" description="Helical" evidence="5">
    <location>
        <begin position="193"/>
        <end position="212"/>
    </location>
</feature>
<dbReference type="InterPro" id="IPR036259">
    <property type="entry name" value="MFS_trans_sf"/>
</dbReference>
<feature type="transmembrane region" description="Helical" evidence="5">
    <location>
        <begin position="444"/>
        <end position="466"/>
    </location>
</feature>
<dbReference type="InterPro" id="IPR050549">
    <property type="entry name" value="MFS_Trehalose_Transporter"/>
</dbReference>
<feature type="transmembrane region" description="Helical" evidence="5">
    <location>
        <begin position="329"/>
        <end position="349"/>
    </location>
</feature>
<feature type="transmembrane region" description="Helical" evidence="5">
    <location>
        <begin position="78"/>
        <end position="100"/>
    </location>
</feature>
<feature type="transmembrane region" description="Helical" evidence="5">
    <location>
        <begin position="109"/>
        <end position="127"/>
    </location>
</feature>
<name>A0A1J1IFG1_9DIPT</name>
<dbReference type="SUPFAM" id="SSF103473">
    <property type="entry name" value="MFS general substrate transporter"/>
    <property type="match status" value="1"/>
</dbReference>
<dbReference type="PANTHER" id="PTHR48021:SF32">
    <property type="entry name" value="FACILITATED TREHALOSE TRANSPORTER TRET1-2 HOMOLOG-LIKE PROTEIN"/>
    <property type="match status" value="1"/>
</dbReference>
<dbReference type="PROSITE" id="PS50850">
    <property type="entry name" value="MFS"/>
    <property type="match status" value="1"/>
</dbReference>
<proteinExistence type="predicted"/>
<dbReference type="Gene3D" id="1.20.1250.20">
    <property type="entry name" value="MFS general substrate transporter like domains"/>
    <property type="match status" value="1"/>
</dbReference>
<dbReference type="GO" id="GO:0022857">
    <property type="term" value="F:transmembrane transporter activity"/>
    <property type="evidence" value="ECO:0007669"/>
    <property type="project" value="InterPro"/>
</dbReference>
<keyword evidence="3 5" id="KW-1133">Transmembrane helix</keyword>
<feature type="transmembrane region" description="Helical" evidence="5">
    <location>
        <begin position="167"/>
        <end position="187"/>
    </location>
</feature>
<evidence type="ECO:0000313" key="8">
    <source>
        <dbReference type="Proteomes" id="UP000183832"/>
    </source>
</evidence>
<evidence type="ECO:0000256" key="1">
    <source>
        <dbReference type="ARBA" id="ARBA00004141"/>
    </source>
</evidence>
<feature type="domain" description="Major facilitator superfamily (MFS) profile" evidence="6">
    <location>
        <begin position="41"/>
        <end position="498"/>
    </location>
</feature>
<feature type="transmembrane region" description="Helical" evidence="5">
    <location>
        <begin position="288"/>
        <end position="309"/>
    </location>
</feature>
<dbReference type="AlphaFoldDB" id="A0A1J1IFG1"/>
<gene>
    <name evidence="7" type="ORF">CLUMA_CG011847</name>
</gene>
<keyword evidence="4 5" id="KW-0472">Membrane</keyword>
<dbReference type="EMBL" id="CVRI01000047">
    <property type="protein sequence ID" value="CRK98490.1"/>
    <property type="molecule type" value="Genomic_DNA"/>
</dbReference>
<keyword evidence="2 5" id="KW-0812">Transmembrane</keyword>
<evidence type="ECO:0000256" key="5">
    <source>
        <dbReference type="SAM" id="Phobius"/>
    </source>
</evidence>
<evidence type="ECO:0000313" key="7">
    <source>
        <dbReference type="EMBL" id="CRK98490.1"/>
    </source>
</evidence>
<evidence type="ECO:0000259" key="6">
    <source>
        <dbReference type="PROSITE" id="PS50850"/>
    </source>
</evidence>
<dbReference type="Pfam" id="PF00083">
    <property type="entry name" value="Sugar_tr"/>
    <property type="match status" value="1"/>
</dbReference>
<feature type="transmembrane region" description="Helical" evidence="5">
    <location>
        <begin position="35"/>
        <end position="58"/>
    </location>
</feature>
<accession>A0A1J1IFG1</accession>
<protein>
    <submittedName>
        <fullName evidence="7">CLUMA_CG011847, isoform A</fullName>
    </submittedName>
</protein>
<dbReference type="PANTHER" id="PTHR48021">
    <property type="match status" value="1"/>
</dbReference>
<dbReference type="OrthoDB" id="6612291at2759"/>
<dbReference type="FunFam" id="1.20.1250.20:FF:000249">
    <property type="entry name" value="facilitated trehalose transporter Tret1"/>
    <property type="match status" value="1"/>
</dbReference>
<reference evidence="7 8" key="1">
    <citation type="submission" date="2015-04" db="EMBL/GenBank/DDBJ databases">
        <authorList>
            <person name="Syromyatnikov M.Y."/>
            <person name="Popov V.N."/>
        </authorList>
    </citation>
    <scope>NUCLEOTIDE SEQUENCE [LARGE SCALE GENOMIC DNA]</scope>
</reference>
<organism evidence="7 8">
    <name type="scientific">Clunio marinus</name>
    <dbReference type="NCBI Taxonomy" id="568069"/>
    <lineage>
        <taxon>Eukaryota</taxon>
        <taxon>Metazoa</taxon>
        <taxon>Ecdysozoa</taxon>
        <taxon>Arthropoda</taxon>
        <taxon>Hexapoda</taxon>
        <taxon>Insecta</taxon>
        <taxon>Pterygota</taxon>
        <taxon>Neoptera</taxon>
        <taxon>Endopterygota</taxon>
        <taxon>Diptera</taxon>
        <taxon>Nematocera</taxon>
        <taxon>Chironomoidea</taxon>
        <taxon>Chironomidae</taxon>
        <taxon>Clunio</taxon>
    </lineage>
</organism>
<comment type="subcellular location">
    <subcellularLocation>
        <location evidence="1">Membrane</location>
        <topology evidence="1">Multi-pass membrane protein</topology>
    </subcellularLocation>
</comment>
<feature type="transmembrane region" description="Helical" evidence="5">
    <location>
        <begin position="407"/>
        <end position="432"/>
    </location>
</feature>
<feature type="transmembrane region" description="Helical" evidence="5">
    <location>
        <begin position="356"/>
        <end position="377"/>
    </location>
</feature>
<feature type="transmembrane region" description="Helical" evidence="5">
    <location>
        <begin position="133"/>
        <end position="155"/>
    </location>
</feature>
<feature type="transmembrane region" description="Helical" evidence="5">
    <location>
        <begin position="472"/>
        <end position="494"/>
    </location>
</feature>
<dbReference type="Proteomes" id="UP000183832">
    <property type="component" value="Unassembled WGS sequence"/>
</dbReference>
<dbReference type="InterPro" id="IPR020846">
    <property type="entry name" value="MFS_dom"/>
</dbReference>
<dbReference type="STRING" id="568069.A0A1J1IFG1"/>
<evidence type="ECO:0000256" key="3">
    <source>
        <dbReference type="ARBA" id="ARBA00022989"/>
    </source>
</evidence>
<dbReference type="GO" id="GO:0016020">
    <property type="term" value="C:membrane"/>
    <property type="evidence" value="ECO:0007669"/>
    <property type="project" value="UniProtKB-SubCell"/>
</dbReference>